<gene>
    <name evidence="2" type="ORF">SHI21_17010</name>
</gene>
<protein>
    <submittedName>
        <fullName evidence="2">VCBS repeat-containing protein</fullName>
    </submittedName>
</protein>
<accession>A0ABU5VXZ6</accession>
<evidence type="ECO:0000313" key="2">
    <source>
        <dbReference type="EMBL" id="MEA9357934.1"/>
    </source>
</evidence>
<evidence type="ECO:0000256" key="1">
    <source>
        <dbReference type="ARBA" id="ARBA00022729"/>
    </source>
</evidence>
<dbReference type="PANTHER" id="PTHR16026">
    <property type="entry name" value="CARTILAGE ACIDIC PROTEIN 1"/>
    <property type="match status" value="1"/>
</dbReference>
<evidence type="ECO:0000313" key="3">
    <source>
        <dbReference type="Proteomes" id="UP001302274"/>
    </source>
</evidence>
<comment type="caution">
    <text evidence="2">The sequence shown here is derived from an EMBL/GenBank/DDBJ whole genome shotgun (WGS) entry which is preliminary data.</text>
</comment>
<dbReference type="PROSITE" id="PS51257">
    <property type="entry name" value="PROKAR_LIPOPROTEIN"/>
    <property type="match status" value="1"/>
</dbReference>
<dbReference type="RefSeq" id="WP_323578127.1">
    <property type="nucleotide sequence ID" value="NZ_JAYGJQ010000002.1"/>
</dbReference>
<dbReference type="InterPro" id="IPR027039">
    <property type="entry name" value="Crtac1"/>
</dbReference>
<keyword evidence="3" id="KW-1185">Reference proteome</keyword>
<keyword evidence="1" id="KW-0732">Signal</keyword>
<dbReference type="Gene3D" id="2.130.10.130">
    <property type="entry name" value="Integrin alpha, N-terminal"/>
    <property type="match status" value="2"/>
</dbReference>
<dbReference type="InterPro" id="IPR013517">
    <property type="entry name" value="FG-GAP"/>
</dbReference>
<dbReference type="Proteomes" id="UP001302274">
    <property type="component" value="Unassembled WGS sequence"/>
</dbReference>
<dbReference type="EMBL" id="JAYGJQ010000002">
    <property type="protein sequence ID" value="MEA9357934.1"/>
    <property type="molecule type" value="Genomic_DNA"/>
</dbReference>
<sequence length="590" mass="65151">MILSISKKHSFLLALLIVLSGCADKKIRPIVDVGGPREQSIPYDINPVKASGNYAGVFVDKTEEYGLKGIQAVHMYAVDVNNDGATDLVVLDDFLASPKFYFFNKKEKKFQLGPSPFSELVRASYLNFIDLDHDGVLDVIVGNLNQKSEVTQYPARVFKGIVAGGKVSYVQKATLPTGILPTASIVPFDFNLDGEIDLYLANWFSQKDLNPKPVPDSLLQGKGFEFTNISTQLQGEYEVSRSDKGYPNATPTFGASVCDVDKNGLPDIMTNNSNGYYNKLWLNVDGKNFTNYGTITGYAADGEGTAETKGGGNSFFSLCGDYNNDGFVDIVVGNLAKDSDAETHDKSAILTGSTGTFPPKFYRTEIFPEEKTDNWSEGNRRGIWLDYNLDGRIDLLIANSGFPPSSRMLFYEQQADHEYIDRAREMGVNLMNPSGMVSIDLNGDGVMDFISGQSKVRAGDISSHVYVFENQTKRQGRGSIRFHLQGKKSNYHGISSTLTFRTTKVARFGEANYAYGSLPSQNEEGVYFAFGTETPKNVEVRWSIGNSDRLGRISPLVKTYNLQKLSGKGKHLELNLCEDGRVLPKSKKCY</sequence>
<organism evidence="2 3">
    <name type="scientific">Bacteriovorax antarcticus</name>
    <dbReference type="NCBI Taxonomy" id="3088717"/>
    <lineage>
        <taxon>Bacteria</taxon>
        <taxon>Pseudomonadati</taxon>
        <taxon>Bdellovibrionota</taxon>
        <taxon>Bacteriovoracia</taxon>
        <taxon>Bacteriovoracales</taxon>
        <taxon>Bacteriovoracaceae</taxon>
        <taxon>Bacteriovorax</taxon>
    </lineage>
</organism>
<dbReference type="SUPFAM" id="SSF69318">
    <property type="entry name" value="Integrin alpha N-terminal domain"/>
    <property type="match status" value="2"/>
</dbReference>
<dbReference type="Pfam" id="PF13517">
    <property type="entry name" value="FG-GAP_3"/>
    <property type="match status" value="2"/>
</dbReference>
<proteinExistence type="predicted"/>
<name>A0ABU5VXZ6_9BACT</name>
<reference evidence="2 3" key="1">
    <citation type="submission" date="2023-11" db="EMBL/GenBank/DDBJ databases">
        <title>A Novel Polar Bacteriovorax (B. antarcticus) Isolated from the Biocrust in Antarctica.</title>
        <authorList>
            <person name="Mun W."/>
            <person name="Choi S.Y."/>
            <person name="Mitchell R.J."/>
        </authorList>
    </citation>
    <scope>NUCLEOTIDE SEQUENCE [LARGE SCALE GENOMIC DNA]</scope>
    <source>
        <strain evidence="2 3">PP10</strain>
    </source>
</reference>
<dbReference type="PANTHER" id="PTHR16026:SF0">
    <property type="entry name" value="CARTILAGE ACIDIC PROTEIN 1"/>
    <property type="match status" value="1"/>
</dbReference>
<dbReference type="InterPro" id="IPR028994">
    <property type="entry name" value="Integrin_alpha_N"/>
</dbReference>